<reference evidence="15" key="1">
    <citation type="submission" date="2016-10" db="EMBL/GenBank/DDBJ databases">
        <authorList>
            <person name="Varghese N."/>
            <person name="Submissions S."/>
        </authorList>
    </citation>
    <scope>NUCLEOTIDE SEQUENCE [LARGE SCALE GENOMIC DNA]</scope>
    <source>
        <strain evidence="15">ATCC 29999</strain>
    </source>
</reference>
<keyword evidence="4 9" id="KW-0819">tRNA processing</keyword>
<dbReference type="Gene3D" id="3.40.50.11040">
    <property type="match status" value="1"/>
</dbReference>
<dbReference type="InterPro" id="IPR016181">
    <property type="entry name" value="Acyl_CoA_acyltransferase"/>
</dbReference>
<dbReference type="InterPro" id="IPR027417">
    <property type="entry name" value="P-loop_NTPase"/>
</dbReference>
<evidence type="ECO:0000256" key="1">
    <source>
        <dbReference type="ARBA" id="ARBA00022490"/>
    </source>
</evidence>
<feature type="domain" description="TmcA/NAT10 N-terminal" evidence="11">
    <location>
        <begin position="4"/>
        <end position="151"/>
    </location>
</feature>
<dbReference type="Proteomes" id="UP000183223">
    <property type="component" value="Unassembled WGS sequence"/>
</dbReference>
<evidence type="ECO:0000313" key="15">
    <source>
        <dbReference type="Proteomes" id="UP000183223"/>
    </source>
</evidence>
<evidence type="ECO:0000259" key="13">
    <source>
        <dbReference type="Pfam" id="PF17176"/>
    </source>
</evidence>
<evidence type="ECO:0000259" key="11">
    <source>
        <dbReference type="Pfam" id="PF08351"/>
    </source>
</evidence>
<dbReference type="RefSeq" id="WP_049581227.1">
    <property type="nucleotide sequence ID" value="NZ_CAWQXX010000028.1"/>
</dbReference>
<dbReference type="Pfam" id="PF05127">
    <property type="entry name" value="NAT10_TcmA_helicase"/>
    <property type="match status" value="1"/>
</dbReference>
<feature type="domain" description="N-acetyltransferase" evidence="12">
    <location>
        <begin position="382"/>
        <end position="484"/>
    </location>
</feature>
<dbReference type="Gene3D" id="1.20.120.890">
    <property type="entry name" value="tRNA(Met) cytidine acetyltransferase, tail domain"/>
    <property type="match status" value="1"/>
</dbReference>
<protein>
    <recommendedName>
        <fullName evidence="9">tRNA(Met) cytidine acetyltransferase TmcA</fullName>
        <ecNumber evidence="9">2.3.1.193</ecNumber>
    </recommendedName>
</protein>
<dbReference type="SUPFAM" id="SSF52540">
    <property type="entry name" value="P-loop containing nucleoside triphosphate hydrolases"/>
    <property type="match status" value="1"/>
</dbReference>
<dbReference type="InterPro" id="IPR000182">
    <property type="entry name" value="GNAT_dom"/>
</dbReference>
<evidence type="ECO:0000256" key="9">
    <source>
        <dbReference type="HAMAP-Rule" id="MF_01886"/>
    </source>
</evidence>
<feature type="domain" description="TcmA/NAT10 helicase" evidence="10">
    <location>
        <begin position="203"/>
        <end position="348"/>
    </location>
</feature>
<evidence type="ECO:0000259" key="12">
    <source>
        <dbReference type="Pfam" id="PF13718"/>
    </source>
</evidence>
<feature type="domain" description="N-acetyltransferase" evidence="12">
    <location>
        <begin position="492"/>
        <end position="547"/>
    </location>
</feature>
<dbReference type="InterPro" id="IPR024914">
    <property type="entry name" value="tRNA_acetyltr_TmcA"/>
</dbReference>
<dbReference type="EMBL" id="FMWJ01000003">
    <property type="protein sequence ID" value="SCZ57415.1"/>
    <property type="molecule type" value="Genomic_DNA"/>
</dbReference>
<evidence type="ECO:0000313" key="14">
    <source>
        <dbReference type="EMBL" id="SCZ57415.1"/>
    </source>
</evidence>
<keyword evidence="6 9" id="KW-0067">ATP-binding</keyword>
<dbReference type="Pfam" id="PF13718">
    <property type="entry name" value="GNAT_acetyltr_2"/>
    <property type="match status" value="2"/>
</dbReference>
<evidence type="ECO:0000256" key="5">
    <source>
        <dbReference type="ARBA" id="ARBA00022741"/>
    </source>
</evidence>
<sequence length="693" mass="78886">MSPEQLSVIQTEMQQQGLRRLLVLSGDYHWCYLQANELQRKFTGDWLWISYRKQNAVLPEKAVSLLGQEYLHGIFDATEGFNAEALAILAGTLKAGSWLVMMVPAWRQWRYQPDKDSARWNEQLDAIPTPHFVQHIQQQIVSDPQVLLWRQNDPLCTPEFPQSEFPQYNSWQYGSWQLPDGNPTASQQAILARLLRANQGVWVITAPRGRGKSALAGMLMQQWQGNCWLTAPAKATTEVIRCYAREKGKFWSVDNLLKYCRQNSVSDIDWLLIDEAAAIPMPQLSELISYFPRILLTTTVQGYEGTGRGFLLKFCVGIPDSHILNLTAPVRWAENDPLENWLESALLFEDAIPVNNSDKTIRYHIYHQQQWIKQPKLLRQFYGILTSAHYKTSPLDLRRLLDAKGMQFIAALGNNALMGALWMVEEGGLSLELAHEIWAGRRRPRGNLVAQSLAAHSGLPQAAVLKSQRISRVAVPANYRRQGIAQGMIAYQRERAEKQGVDFISVSFGYTAELWELWRKCGFQLVRMGTHLEASSGCYTAMAIFPLSEQGIALAIQAQQQLARDAHWLESQIGFGLPVDYQTDHHLNRYDWQELSGFAFAYRPFSASLPALQRLLLNSDLPLIALRNHLQQEMSVEQCIAVLKLNGYKALMQLWRQETAQALSSLDKKLAKEWQAWTTAFSAANHLHHPTCY</sequence>
<keyword evidence="8 9" id="KW-0012">Acyltransferase</keyword>
<organism evidence="14 15">
    <name type="scientific">Photorhabdus luminescens</name>
    <name type="common">Xenorhabdus luminescens</name>
    <dbReference type="NCBI Taxonomy" id="29488"/>
    <lineage>
        <taxon>Bacteria</taxon>
        <taxon>Pseudomonadati</taxon>
        <taxon>Pseudomonadota</taxon>
        <taxon>Gammaproteobacteria</taxon>
        <taxon>Enterobacterales</taxon>
        <taxon>Morganellaceae</taxon>
        <taxon>Photorhabdus</taxon>
    </lineage>
</organism>
<accession>A0A1G5Q698</accession>
<keyword evidence="1 9" id="KW-0963">Cytoplasm</keyword>
<dbReference type="OrthoDB" id="5578851at2"/>
<dbReference type="Gene3D" id="3.40.630.30">
    <property type="match status" value="1"/>
</dbReference>
<dbReference type="GO" id="GO:0002101">
    <property type="term" value="P:tRNA wobble cytosine modification"/>
    <property type="evidence" value="ECO:0007669"/>
    <property type="project" value="UniProtKB-UniRule"/>
</dbReference>
<comment type="similarity">
    <text evidence="9">Belongs to the TmcA family.</text>
</comment>
<dbReference type="CDD" id="cd04301">
    <property type="entry name" value="NAT_SF"/>
    <property type="match status" value="1"/>
</dbReference>
<feature type="binding site" evidence="9">
    <location>
        <begin position="473"/>
        <end position="475"/>
    </location>
    <ligand>
        <name>acetyl-CoA</name>
        <dbReference type="ChEBI" id="CHEBI:57288"/>
    </ligand>
</feature>
<dbReference type="FunFam" id="3.40.50.11040:FF:000003">
    <property type="entry name" value="tRNA(Met) cytidine acetyltransferase TmcA"/>
    <property type="match status" value="1"/>
</dbReference>
<dbReference type="STRING" id="29488.KS18_00555"/>
<dbReference type="GO" id="GO:0051391">
    <property type="term" value="P:tRNA acetylation"/>
    <property type="evidence" value="ECO:0007669"/>
    <property type="project" value="UniProtKB-UniRule"/>
</dbReference>
<dbReference type="Pfam" id="PF17176">
    <property type="entry name" value="tRNA_bind_3"/>
    <property type="match status" value="1"/>
</dbReference>
<feature type="domain" description="tRNA(Met) cytidine acetyltransferase TmcA tRNA-binding" evidence="13">
    <location>
        <begin position="551"/>
        <end position="668"/>
    </location>
</feature>
<dbReference type="InterPro" id="IPR007807">
    <property type="entry name" value="TcmA/NAT10_helicase"/>
</dbReference>
<keyword evidence="3 9" id="KW-0808">Transferase</keyword>
<keyword evidence="7 9" id="KW-0694">RNA-binding</keyword>
<gene>
    <name evidence="9" type="primary">tmcA</name>
    <name evidence="14" type="ORF">SAMN02982990_01067</name>
</gene>
<dbReference type="GO" id="GO:0051392">
    <property type="term" value="F:tRNA cytidine N4-acetyltransferase activity"/>
    <property type="evidence" value="ECO:0007669"/>
    <property type="project" value="UniProtKB-UniRule"/>
</dbReference>
<feature type="binding site" evidence="9">
    <location>
        <position position="187"/>
    </location>
    <ligand>
        <name>ATP</name>
        <dbReference type="ChEBI" id="CHEBI:30616"/>
    </ligand>
</feature>
<dbReference type="GO" id="GO:0005524">
    <property type="term" value="F:ATP binding"/>
    <property type="evidence" value="ECO:0007669"/>
    <property type="project" value="UniProtKB-UniRule"/>
</dbReference>
<dbReference type="GeneID" id="45654335"/>
<feature type="binding site" evidence="9">
    <location>
        <position position="513"/>
    </location>
    <ligand>
        <name>acetyl-CoA</name>
        <dbReference type="ChEBI" id="CHEBI:57288"/>
    </ligand>
</feature>
<evidence type="ECO:0000256" key="4">
    <source>
        <dbReference type="ARBA" id="ARBA00022694"/>
    </source>
</evidence>
<comment type="catalytic activity">
    <reaction evidence="9">
        <text>cytidine(34) in elongator tRNA(Met) + acetyl-CoA + ATP + H2O = N(4)-acetylcytidine(34) in elongator tRNA(Met) + ADP + phosphate + CoA + H(+)</text>
        <dbReference type="Rhea" id="RHEA:43788"/>
        <dbReference type="Rhea" id="RHEA-COMP:10693"/>
        <dbReference type="Rhea" id="RHEA-COMP:10694"/>
        <dbReference type="ChEBI" id="CHEBI:15377"/>
        <dbReference type="ChEBI" id="CHEBI:15378"/>
        <dbReference type="ChEBI" id="CHEBI:30616"/>
        <dbReference type="ChEBI" id="CHEBI:43474"/>
        <dbReference type="ChEBI" id="CHEBI:57287"/>
        <dbReference type="ChEBI" id="CHEBI:57288"/>
        <dbReference type="ChEBI" id="CHEBI:74900"/>
        <dbReference type="ChEBI" id="CHEBI:82748"/>
        <dbReference type="ChEBI" id="CHEBI:456216"/>
        <dbReference type="EC" id="2.3.1.193"/>
    </reaction>
</comment>
<dbReference type="Gene3D" id="3.40.50.300">
    <property type="entry name" value="P-loop containing nucleotide triphosphate hydrolases"/>
    <property type="match status" value="1"/>
</dbReference>
<dbReference type="EC" id="2.3.1.193" evidence="9"/>
<evidence type="ECO:0000256" key="7">
    <source>
        <dbReference type="ARBA" id="ARBA00022884"/>
    </source>
</evidence>
<comment type="function">
    <text evidence="9">Catalyzes the formation of N(4)-acetylcytidine (ac(4)C) at the wobble position of tRNA(Met), by using acetyl-CoA as an acetyl donor and ATP (or GTP).</text>
</comment>
<name>A0A1G5Q698_PHOLU</name>
<dbReference type="AlphaFoldDB" id="A0A1G5Q698"/>
<dbReference type="FunFam" id="3.40.50.300:FF:001011">
    <property type="entry name" value="tRNA(Met) cytidine acetyltransferase TmcA"/>
    <property type="match status" value="1"/>
</dbReference>
<keyword evidence="15" id="KW-1185">Reference proteome</keyword>
<dbReference type="GO" id="GO:1990883">
    <property type="term" value="F:18S rRNA cytidine N-acetyltransferase activity"/>
    <property type="evidence" value="ECO:0007669"/>
    <property type="project" value="TreeGrafter"/>
</dbReference>
<keyword evidence="5 9" id="KW-0547">Nucleotide-binding</keyword>
<dbReference type="HAMAP" id="MF_01886">
    <property type="entry name" value="tRNA_acetyltr_TmcA"/>
    <property type="match status" value="1"/>
</dbReference>
<evidence type="ECO:0000256" key="6">
    <source>
        <dbReference type="ARBA" id="ARBA00022840"/>
    </source>
</evidence>
<evidence type="ECO:0000256" key="2">
    <source>
        <dbReference type="ARBA" id="ARBA00022555"/>
    </source>
</evidence>
<keyword evidence="2 9" id="KW-0820">tRNA-binding</keyword>
<dbReference type="FunFam" id="3.40.630.30:FF:000054">
    <property type="entry name" value="tRNA(Met) cytidine acetyltransferase TmcA"/>
    <property type="match status" value="1"/>
</dbReference>
<dbReference type="Pfam" id="PF08351">
    <property type="entry name" value="TmcA_N"/>
    <property type="match status" value="1"/>
</dbReference>
<dbReference type="GO" id="GO:0005737">
    <property type="term" value="C:cytoplasm"/>
    <property type="evidence" value="ECO:0007669"/>
    <property type="project" value="UniProtKB-SubCell"/>
</dbReference>
<dbReference type="PANTHER" id="PTHR10925">
    <property type="entry name" value="N-ACETYLTRANSFERASE 10"/>
    <property type="match status" value="1"/>
</dbReference>
<dbReference type="GO" id="GO:0000049">
    <property type="term" value="F:tRNA binding"/>
    <property type="evidence" value="ECO:0007669"/>
    <property type="project" value="UniProtKB-UniRule"/>
</dbReference>
<dbReference type="InterPro" id="IPR013562">
    <property type="entry name" value="TmcA/NAT10_N"/>
</dbReference>
<evidence type="ECO:0000256" key="3">
    <source>
        <dbReference type="ARBA" id="ARBA00022679"/>
    </source>
</evidence>
<comment type="caution">
    <text evidence="9">Lacks conserved residue(s) required for the propagation of feature annotation.</text>
</comment>
<proteinExistence type="inferred from homology"/>
<feature type="binding site" evidence="9">
    <location>
        <position position="331"/>
    </location>
    <ligand>
        <name>ATP</name>
        <dbReference type="ChEBI" id="CHEBI:30616"/>
    </ligand>
</feature>
<dbReference type="SUPFAM" id="SSF55729">
    <property type="entry name" value="Acyl-CoA N-acyltransferases (Nat)"/>
    <property type="match status" value="1"/>
</dbReference>
<evidence type="ECO:0000259" key="10">
    <source>
        <dbReference type="Pfam" id="PF05127"/>
    </source>
</evidence>
<dbReference type="InterPro" id="IPR033442">
    <property type="entry name" value="TmcA_tRNA_bind"/>
</dbReference>
<dbReference type="InterPro" id="IPR038321">
    <property type="entry name" value="TmcA_C_sf"/>
</dbReference>
<dbReference type="PANTHER" id="PTHR10925:SF5">
    <property type="entry name" value="RNA CYTIDINE ACETYLTRANSFERASE"/>
    <property type="match status" value="1"/>
</dbReference>
<comment type="subcellular location">
    <subcellularLocation>
        <location evidence="9">Cytoplasm</location>
    </subcellularLocation>
</comment>
<evidence type="ECO:0000256" key="8">
    <source>
        <dbReference type="ARBA" id="ARBA00023315"/>
    </source>
</evidence>
<dbReference type="GO" id="GO:1904812">
    <property type="term" value="P:rRNA acetylation involved in maturation of SSU-rRNA"/>
    <property type="evidence" value="ECO:0007669"/>
    <property type="project" value="TreeGrafter"/>
</dbReference>
<dbReference type="InterPro" id="IPR032672">
    <property type="entry name" value="TmcA/NAT10/Kre33"/>
</dbReference>